<dbReference type="GO" id="GO:0005643">
    <property type="term" value="C:nuclear pore"/>
    <property type="evidence" value="ECO:0007669"/>
    <property type="project" value="TreeGrafter"/>
</dbReference>
<dbReference type="Gene3D" id="1.25.10.10">
    <property type="entry name" value="Leucine-rich Repeat Variant"/>
    <property type="match status" value="2"/>
</dbReference>
<evidence type="ECO:0000256" key="5">
    <source>
        <dbReference type="ARBA" id="ARBA00022490"/>
    </source>
</evidence>
<gene>
    <name evidence="9" type="ORF">AKO1_003859</name>
</gene>
<evidence type="ECO:0000256" key="4">
    <source>
        <dbReference type="ARBA" id="ARBA00022448"/>
    </source>
</evidence>
<evidence type="ECO:0000256" key="3">
    <source>
        <dbReference type="ARBA" id="ARBA00009466"/>
    </source>
</evidence>
<dbReference type="Proteomes" id="UP001431209">
    <property type="component" value="Unassembled WGS sequence"/>
</dbReference>
<evidence type="ECO:0000256" key="2">
    <source>
        <dbReference type="ARBA" id="ARBA00004496"/>
    </source>
</evidence>
<evidence type="ECO:0000256" key="6">
    <source>
        <dbReference type="ARBA" id="ARBA00022927"/>
    </source>
</evidence>
<keyword evidence="10" id="KW-1185">Reference proteome</keyword>
<reference evidence="9 10" key="1">
    <citation type="submission" date="2024-03" db="EMBL/GenBank/DDBJ databases">
        <title>The Acrasis kona genome and developmental transcriptomes reveal deep origins of eukaryotic multicellular pathways.</title>
        <authorList>
            <person name="Sheikh S."/>
            <person name="Fu C.-J."/>
            <person name="Brown M.W."/>
            <person name="Baldauf S.L."/>
        </authorList>
    </citation>
    <scope>NUCLEOTIDE SEQUENCE [LARGE SCALE GENOMIC DNA]</scope>
    <source>
        <strain evidence="9 10">ATCC MYA-3509</strain>
    </source>
</reference>
<evidence type="ECO:0000313" key="9">
    <source>
        <dbReference type="EMBL" id="KAL0488799.1"/>
    </source>
</evidence>
<dbReference type="PANTHER" id="PTHR12596">
    <property type="entry name" value="EXPORTIN 4,7-RELATED"/>
    <property type="match status" value="1"/>
</dbReference>
<dbReference type="InterPro" id="IPR001494">
    <property type="entry name" value="Importin-beta_N"/>
</dbReference>
<proteinExistence type="inferred from homology"/>
<dbReference type="SUPFAM" id="SSF48371">
    <property type="entry name" value="ARM repeat"/>
    <property type="match status" value="1"/>
</dbReference>
<keyword evidence="6" id="KW-0653">Protein transport</keyword>
<dbReference type="GO" id="GO:0005049">
    <property type="term" value="F:nuclear export signal receptor activity"/>
    <property type="evidence" value="ECO:0007669"/>
    <property type="project" value="InterPro"/>
</dbReference>
<dbReference type="SMART" id="SM00913">
    <property type="entry name" value="IBN_N"/>
    <property type="match status" value="1"/>
</dbReference>
<dbReference type="InterPro" id="IPR016024">
    <property type="entry name" value="ARM-type_fold"/>
</dbReference>
<dbReference type="InterPro" id="IPR011989">
    <property type="entry name" value="ARM-like"/>
</dbReference>
<dbReference type="Pfam" id="PF03810">
    <property type="entry name" value="IBN_N"/>
    <property type="match status" value="1"/>
</dbReference>
<protein>
    <submittedName>
        <fullName evidence="9">Exportin-XPO7</fullName>
    </submittedName>
</protein>
<name>A0AAW2ZHH7_9EUKA</name>
<dbReference type="AlphaFoldDB" id="A0AAW2ZHH7"/>
<dbReference type="GO" id="GO:0005737">
    <property type="term" value="C:cytoplasm"/>
    <property type="evidence" value="ECO:0007669"/>
    <property type="project" value="UniProtKB-SubCell"/>
</dbReference>
<keyword evidence="7" id="KW-0539">Nucleus</keyword>
<dbReference type="Pfam" id="PF25795">
    <property type="entry name" value="TPR_XPO7"/>
    <property type="match status" value="1"/>
</dbReference>
<dbReference type="GO" id="GO:0006611">
    <property type="term" value="P:protein export from nucleus"/>
    <property type="evidence" value="ECO:0007669"/>
    <property type="project" value="TreeGrafter"/>
</dbReference>
<keyword evidence="4" id="KW-0813">Transport</keyword>
<organism evidence="9 10">
    <name type="scientific">Acrasis kona</name>
    <dbReference type="NCBI Taxonomy" id="1008807"/>
    <lineage>
        <taxon>Eukaryota</taxon>
        <taxon>Discoba</taxon>
        <taxon>Heterolobosea</taxon>
        <taxon>Tetramitia</taxon>
        <taxon>Eutetramitia</taxon>
        <taxon>Acrasidae</taxon>
        <taxon>Acrasis</taxon>
    </lineage>
</organism>
<keyword evidence="5" id="KW-0963">Cytoplasm</keyword>
<accession>A0AAW2ZHH7</accession>
<evidence type="ECO:0000313" key="10">
    <source>
        <dbReference type="Proteomes" id="UP001431209"/>
    </source>
</evidence>
<evidence type="ECO:0000259" key="8">
    <source>
        <dbReference type="SMART" id="SM00913"/>
    </source>
</evidence>
<dbReference type="EMBL" id="JAOPGA020001475">
    <property type="protein sequence ID" value="KAL0488799.1"/>
    <property type="molecule type" value="Genomic_DNA"/>
</dbReference>
<dbReference type="InterPro" id="IPR057947">
    <property type="entry name" value="TPR_XPO7/RBP17"/>
</dbReference>
<dbReference type="InterPro" id="IPR044189">
    <property type="entry name" value="XPO4/7-like"/>
</dbReference>
<comment type="subcellular location">
    <subcellularLocation>
        <location evidence="2">Cytoplasm</location>
    </subcellularLocation>
    <subcellularLocation>
        <location evidence="1">Nucleus</location>
    </subcellularLocation>
</comment>
<evidence type="ECO:0000256" key="1">
    <source>
        <dbReference type="ARBA" id="ARBA00004123"/>
    </source>
</evidence>
<dbReference type="PANTHER" id="PTHR12596:SF2">
    <property type="entry name" value="EXPORTIN-7 ISOFORM X1"/>
    <property type="match status" value="1"/>
</dbReference>
<feature type="domain" description="Importin N-terminal" evidence="8">
    <location>
        <begin position="27"/>
        <end position="92"/>
    </location>
</feature>
<sequence length="1105" mass="125707">MNEKDLKSYEGLCEAIYGPEPNARKAAEQQLAMFDKVESVYTLKMVIERSSNVTAIFFSASQIQKLFTNNWNSFTSLQKAEIRNFLLNYMGKVGAKLPEHTAAVILQLLGRMTKMGWMEELSNRELPEQIKQHFGQSSDMSVRTIGLQILRSIIEEMNTLAQRKSITQHRKVAVSFRDLALRGIFETAIHVLRDAVRNGYLAVHPKLYTEALGLITATLKFDFVGIFPDESTEDVGTIQIPAGWRSLFEEGDILQLFWDLYASVPTPTPSNVLQQVQTLSLKVLVLLSSIRRSLFQSDDDRKKYLTSFVDGIIRILTSKQGLNVTENYHQFCRLLARLKSNFQLNEFIICPNYNQWLSLVANFSIESFKSWKYSGQSVFYILNLWSRLVASKPYLKQELDSQLDTYVPEVTKQFITSRLEFARACANDDAIENPLEHKEILDEQLDALPQLVHADYEKLGIVFTNCFDPTFASYTNAIRSKNSNIYAECELQLTWLIYMFGSIIGKRYAGTGTTVTSDASEIIDGNLTARVLQTATLIGERLAISSSAVDDDSLQHLENAVIYFMKHFKRIYLGDAMISHSKIYTRLQELMNLQDQLQLLEVFMNKIANNLKIWAQCESIIKQTISLFDDIATGYCSAKYATKLEITKMLLTRHSADNFPFLKMRDNIRQRTTFYHTLCKLLFLQNYTEDDFLNFMKPFDMVCTQLRQINESEFAREDVMFALTGWLRDMRGVCMGCSSKKTYQYLFDWLYPRHFPLLLKTVQVYSNKPSCMTALLKFVLEFSLNKSTRISFGPCSPNGILLFKEISALLVTFGQRAFAANSAPSLGNGDNKDEYDSRYKSVSICMKILTSALNGNYCNFGVFSLYNDRSLIDCLDVVIRLSLAIPLNDIISYPKMTRNYFSLVETLFHNHLERVIEFDSNIFLKLVSSLEEGVKLEDLNLSSQICASLDHLCTFYYAQVKKQSPQAVLLSRHLQQSVELFPRLLHQFFHLIIYEDCGNQWSVSRTMLSLIVINPAMFEETKNRIIIKICGTAAGANGAGAGANGGANGAGAGAGGVVVDETRRNKIVEAFDKLMEGVEMNLEPKTRDKFTGNLITFRQDVRQTL</sequence>
<comment type="similarity">
    <text evidence="3">Belongs to the exportin family.</text>
</comment>
<evidence type="ECO:0000256" key="7">
    <source>
        <dbReference type="ARBA" id="ARBA00023242"/>
    </source>
</evidence>
<dbReference type="GO" id="GO:0031267">
    <property type="term" value="F:small GTPase binding"/>
    <property type="evidence" value="ECO:0007669"/>
    <property type="project" value="InterPro"/>
</dbReference>
<comment type="caution">
    <text evidence="9">The sequence shown here is derived from an EMBL/GenBank/DDBJ whole genome shotgun (WGS) entry which is preliminary data.</text>
</comment>